<sequence>MTMRMIVTGAAGGIGRAVATLAAERYAGCSLALVDREKGVLDEVAEHVSALGARVVAIAADLATVDGPVDAVRAAEQAFGGIDALVSNAGIGGLAALKDIAAEDWDRVFAVNARATLLLGQAAYGSLAEAGGSIVATTSVSARFPTPPMGAYSPAKAALLMLVKQLALEWGPAGIRVNCVAPGPTDTPLTFTAFGDTENPKAVTNRAFRESQIPLRKIGRPEDIAQAVLFLAGPDASHVTGTEITVDGGLSLALMPATGTGKTPRHTAA</sequence>
<feature type="domain" description="Ketoreductase" evidence="4">
    <location>
        <begin position="6"/>
        <end position="187"/>
    </location>
</feature>
<dbReference type="SUPFAM" id="SSF51735">
    <property type="entry name" value="NAD(P)-binding Rossmann-fold domains"/>
    <property type="match status" value="1"/>
</dbReference>
<dbReference type="PANTHER" id="PTHR24321:SF8">
    <property type="entry name" value="ESTRADIOL 17-BETA-DEHYDROGENASE 8-RELATED"/>
    <property type="match status" value="1"/>
</dbReference>
<dbReference type="EMBL" id="JBHLUH010000023">
    <property type="protein sequence ID" value="MFC0529074.1"/>
    <property type="molecule type" value="Genomic_DNA"/>
</dbReference>
<comment type="similarity">
    <text evidence="1">Belongs to the short-chain dehydrogenases/reductases (SDR) family.</text>
</comment>
<dbReference type="Pfam" id="PF13561">
    <property type="entry name" value="adh_short_C2"/>
    <property type="match status" value="1"/>
</dbReference>
<dbReference type="SMART" id="SM00822">
    <property type="entry name" value="PKS_KR"/>
    <property type="match status" value="1"/>
</dbReference>
<gene>
    <name evidence="5" type="ORF">ACFFIA_15560</name>
</gene>
<dbReference type="CDD" id="cd05233">
    <property type="entry name" value="SDR_c"/>
    <property type="match status" value="1"/>
</dbReference>
<comment type="caution">
    <text evidence="5">The sequence shown here is derived from an EMBL/GenBank/DDBJ whole genome shotgun (WGS) entry which is preliminary data.</text>
</comment>
<dbReference type="InterPro" id="IPR036291">
    <property type="entry name" value="NAD(P)-bd_dom_sf"/>
</dbReference>
<accession>A0ABV6M3H5</accession>
<dbReference type="GO" id="GO:0016491">
    <property type="term" value="F:oxidoreductase activity"/>
    <property type="evidence" value="ECO:0007669"/>
    <property type="project" value="UniProtKB-KW"/>
</dbReference>
<evidence type="ECO:0000313" key="6">
    <source>
        <dbReference type="Proteomes" id="UP001589867"/>
    </source>
</evidence>
<evidence type="ECO:0000256" key="2">
    <source>
        <dbReference type="ARBA" id="ARBA00023002"/>
    </source>
</evidence>
<reference evidence="5 6" key="1">
    <citation type="submission" date="2024-09" db="EMBL/GenBank/DDBJ databases">
        <authorList>
            <person name="Sun Q."/>
            <person name="Mori K."/>
        </authorList>
    </citation>
    <scope>NUCLEOTIDE SEQUENCE [LARGE SCALE GENOMIC DNA]</scope>
    <source>
        <strain evidence="5 6">TBRC 3947</strain>
    </source>
</reference>
<proteinExistence type="inferred from homology"/>
<keyword evidence="2 5" id="KW-0560">Oxidoreductase</keyword>
<dbReference type="RefSeq" id="WP_377251463.1">
    <property type="nucleotide sequence ID" value="NZ_JBHLUH010000023.1"/>
</dbReference>
<dbReference type="InterPro" id="IPR002347">
    <property type="entry name" value="SDR_fam"/>
</dbReference>
<dbReference type="PRINTS" id="PR00081">
    <property type="entry name" value="GDHRDH"/>
</dbReference>
<dbReference type="PANTHER" id="PTHR24321">
    <property type="entry name" value="DEHYDROGENASES, SHORT CHAIN"/>
    <property type="match status" value="1"/>
</dbReference>
<keyword evidence="3" id="KW-0520">NAD</keyword>
<dbReference type="Gene3D" id="3.40.50.720">
    <property type="entry name" value="NAD(P)-binding Rossmann-like Domain"/>
    <property type="match status" value="1"/>
</dbReference>
<dbReference type="InterPro" id="IPR057326">
    <property type="entry name" value="KR_dom"/>
</dbReference>
<evidence type="ECO:0000256" key="1">
    <source>
        <dbReference type="ARBA" id="ARBA00006484"/>
    </source>
</evidence>
<evidence type="ECO:0000313" key="5">
    <source>
        <dbReference type="EMBL" id="MFC0529074.1"/>
    </source>
</evidence>
<dbReference type="PRINTS" id="PR00080">
    <property type="entry name" value="SDRFAMILY"/>
</dbReference>
<organism evidence="5 6">
    <name type="scientific">Phytohabitans kaempferiae</name>
    <dbReference type="NCBI Taxonomy" id="1620943"/>
    <lineage>
        <taxon>Bacteria</taxon>
        <taxon>Bacillati</taxon>
        <taxon>Actinomycetota</taxon>
        <taxon>Actinomycetes</taxon>
        <taxon>Micromonosporales</taxon>
        <taxon>Micromonosporaceae</taxon>
    </lineage>
</organism>
<dbReference type="EC" id="1.1.1.-" evidence="5"/>
<protein>
    <submittedName>
        <fullName evidence="5">SDR family NAD(P)-dependent oxidoreductase</fullName>
        <ecNumber evidence="5">1.1.1.-</ecNumber>
    </submittedName>
</protein>
<dbReference type="Proteomes" id="UP001589867">
    <property type="component" value="Unassembled WGS sequence"/>
</dbReference>
<evidence type="ECO:0000259" key="4">
    <source>
        <dbReference type="SMART" id="SM00822"/>
    </source>
</evidence>
<name>A0ABV6M3H5_9ACTN</name>
<keyword evidence="6" id="KW-1185">Reference proteome</keyword>
<evidence type="ECO:0000256" key="3">
    <source>
        <dbReference type="ARBA" id="ARBA00023027"/>
    </source>
</evidence>